<dbReference type="EMBL" id="QJKB01000014">
    <property type="protein sequence ID" value="PXX37896.1"/>
    <property type="molecule type" value="Genomic_DNA"/>
</dbReference>
<name>A0A318IPA5_9BURK</name>
<dbReference type="AlphaFoldDB" id="A0A318IPA5"/>
<dbReference type="Proteomes" id="UP000247792">
    <property type="component" value="Unassembled WGS sequence"/>
</dbReference>
<organism evidence="1 2">
    <name type="scientific">Undibacterium pigrum</name>
    <dbReference type="NCBI Taxonomy" id="401470"/>
    <lineage>
        <taxon>Bacteria</taxon>
        <taxon>Pseudomonadati</taxon>
        <taxon>Pseudomonadota</taxon>
        <taxon>Betaproteobacteria</taxon>
        <taxon>Burkholderiales</taxon>
        <taxon>Oxalobacteraceae</taxon>
        <taxon>Undibacterium</taxon>
    </lineage>
</organism>
<keyword evidence="2" id="KW-1185">Reference proteome</keyword>
<protein>
    <submittedName>
        <fullName evidence="1">Uncharacterized protein</fullName>
    </submittedName>
</protein>
<sequence length="146" mass="16153">MGLPGMASAACSEYPTVKAEILRGPLVLQGRAIKEKVLQEDADDPYGVTATEFTIQVEAWFKGRSKRNRLIIRDENTSSRFAMDLHKSYLLFMQPDPQYPGQYYVDSCGNSNLMAESRTVLKIINNMKAAKTKKAGNLSSKTSGSP</sequence>
<gene>
    <name evidence="1" type="ORF">DFR42_11455</name>
</gene>
<evidence type="ECO:0000313" key="1">
    <source>
        <dbReference type="EMBL" id="PXX37896.1"/>
    </source>
</evidence>
<comment type="caution">
    <text evidence="1">The sequence shown here is derived from an EMBL/GenBank/DDBJ whole genome shotgun (WGS) entry which is preliminary data.</text>
</comment>
<proteinExistence type="predicted"/>
<evidence type="ECO:0000313" key="2">
    <source>
        <dbReference type="Proteomes" id="UP000247792"/>
    </source>
</evidence>
<accession>A0A318IPA5</accession>
<reference evidence="1 2" key="1">
    <citation type="submission" date="2018-05" db="EMBL/GenBank/DDBJ databases">
        <title>Genomic Encyclopedia of Type Strains, Phase IV (KMG-IV): sequencing the most valuable type-strain genomes for metagenomic binning, comparative biology and taxonomic classification.</title>
        <authorList>
            <person name="Goeker M."/>
        </authorList>
    </citation>
    <scope>NUCLEOTIDE SEQUENCE [LARGE SCALE GENOMIC DNA]</scope>
    <source>
        <strain evidence="1 2">DSM 19792</strain>
    </source>
</reference>